<keyword evidence="2" id="KW-0812">Transmembrane</keyword>
<dbReference type="AlphaFoldDB" id="A0A540W526"/>
<feature type="compositionally biased region" description="Polar residues" evidence="1">
    <location>
        <begin position="14"/>
        <end position="24"/>
    </location>
</feature>
<keyword evidence="2" id="KW-0472">Membrane</keyword>
<reference evidence="3 4" key="1">
    <citation type="submission" date="2019-06" db="EMBL/GenBank/DDBJ databases">
        <title>Description of Kitasatospora acidophila sp. nov. isolated from pine grove soil, and reclassification of Streptomyces novaecaesareae to Kitasatospora novaeceasareae comb. nov.</title>
        <authorList>
            <person name="Kim M.J."/>
        </authorList>
    </citation>
    <scope>NUCLEOTIDE SEQUENCE [LARGE SCALE GENOMIC DNA]</scope>
    <source>
        <strain evidence="3 4">MMS16-CNU292</strain>
    </source>
</reference>
<gene>
    <name evidence="3" type="ORF">E6W39_20305</name>
</gene>
<protein>
    <submittedName>
        <fullName evidence="3">Uncharacterized protein</fullName>
    </submittedName>
</protein>
<feature type="compositionally biased region" description="Low complexity" evidence="1">
    <location>
        <begin position="259"/>
        <end position="272"/>
    </location>
</feature>
<feature type="region of interest" description="Disordered" evidence="1">
    <location>
        <begin position="255"/>
        <end position="284"/>
    </location>
</feature>
<organism evidence="3 4">
    <name type="scientific">Kitasatospora acidiphila</name>
    <dbReference type="NCBI Taxonomy" id="2567942"/>
    <lineage>
        <taxon>Bacteria</taxon>
        <taxon>Bacillati</taxon>
        <taxon>Actinomycetota</taxon>
        <taxon>Actinomycetes</taxon>
        <taxon>Kitasatosporales</taxon>
        <taxon>Streptomycetaceae</taxon>
        <taxon>Kitasatospora</taxon>
    </lineage>
</organism>
<keyword evidence="2" id="KW-1133">Transmembrane helix</keyword>
<proteinExistence type="predicted"/>
<accession>A0A540W526</accession>
<name>A0A540W526_9ACTN</name>
<evidence type="ECO:0000313" key="3">
    <source>
        <dbReference type="EMBL" id="TQF04141.1"/>
    </source>
</evidence>
<feature type="region of interest" description="Disordered" evidence="1">
    <location>
        <begin position="63"/>
        <end position="89"/>
    </location>
</feature>
<feature type="region of interest" description="Disordered" evidence="1">
    <location>
        <begin position="1"/>
        <end position="31"/>
    </location>
</feature>
<evidence type="ECO:0000256" key="1">
    <source>
        <dbReference type="SAM" id="MobiDB-lite"/>
    </source>
</evidence>
<comment type="caution">
    <text evidence="3">The sequence shown here is derived from an EMBL/GenBank/DDBJ whole genome shotgun (WGS) entry which is preliminary data.</text>
</comment>
<feature type="compositionally biased region" description="Low complexity" evidence="1">
    <location>
        <begin position="63"/>
        <end position="83"/>
    </location>
</feature>
<feature type="compositionally biased region" description="Basic and acidic residues" evidence="1">
    <location>
        <begin position="275"/>
        <end position="284"/>
    </location>
</feature>
<evidence type="ECO:0000256" key="2">
    <source>
        <dbReference type="SAM" id="Phobius"/>
    </source>
</evidence>
<keyword evidence="4" id="KW-1185">Reference proteome</keyword>
<dbReference type="Proteomes" id="UP000319103">
    <property type="component" value="Unassembled WGS sequence"/>
</dbReference>
<dbReference type="EMBL" id="VIGB01000003">
    <property type="protein sequence ID" value="TQF04141.1"/>
    <property type="molecule type" value="Genomic_DNA"/>
</dbReference>
<feature type="transmembrane region" description="Helical" evidence="2">
    <location>
        <begin position="30"/>
        <end position="52"/>
    </location>
</feature>
<dbReference type="OrthoDB" id="3853749at2"/>
<evidence type="ECO:0000313" key="4">
    <source>
        <dbReference type="Proteomes" id="UP000319103"/>
    </source>
</evidence>
<sequence>MSDAGMSGEVGEESTGNPGESSTPGAERRALRTGAAVAAAVLLGVGIGVGIIKSQYRQAETSTPAVPSAAAPSPGAARPSAPSYGAQSDGTHFGAVRDLLLPVPAGFALGPDDGVYGDDTELTKDQIDGYLDDRVAELPKDQRDKVKAALQAQGHRAAGVRSYRSSDGALVATVWLDRFDKQFDKQAVEAANAFDAAMGSDSGLFRQGPAVPGHQQAACFLPPLRPSNPIDELDCTAGVGDMLVTMHVEGSHRCRRARPCPSSVSSWSGWPSPEQPHDRAAPAP</sequence>
<dbReference type="RefSeq" id="WP_141634729.1">
    <property type="nucleotide sequence ID" value="NZ_VIGB01000003.1"/>
</dbReference>